<comment type="caution">
    <text evidence="2">The sequence shown here is derived from an EMBL/GenBank/DDBJ whole genome shotgun (WGS) entry which is preliminary data.</text>
</comment>
<feature type="chain" id="PRO_5046400010" description="Secreted protein" evidence="1">
    <location>
        <begin position="20"/>
        <end position="111"/>
    </location>
</feature>
<accession>A0ABW1Q3Y8</accession>
<evidence type="ECO:0000313" key="3">
    <source>
        <dbReference type="Proteomes" id="UP001596169"/>
    </source>
</evidence>
<gene>
    <name evidence="2" type="ORF">ACFPZP_16005</name>
</gene>
<dbReference type="EMBL" id="JBHSRG010000010">
    <property type="protein sequence ID" value="MFC6122558.1"/>
    <property type="molecule type" value="Genomic_DNA"/>
</dbReference>
<organism evidence="2 3">
    <name type="scientific">Citrobacter bitternis</name>
    <dbReference type="NCBI Taxonomy" id="1585982"/>
    <lineage>
        <taxon>Bacteria</taxon>
        <taxon>Pseudomonadati</taxon>
        <taxon>Pseudomonadota</taxon>
        <taxon>Gammaproteobacteria</taxon>
        <taxon>Enterobacterales</taxon>
        <taxon>Enterobacteriaceae</taxon>
        <taxon>Citrobacter</taxon>
    </lineage>
</organism>
<feature type="signal peptide" evidence="1">
    <location>
        <begin position="1"/>
        <end position="19"/>
    </location>
</feature>
<dbReference type="Proteomes" id="UP001596169">
    <property type="component" value="Unassembled WGS sequence"/>
</dbReference>
<evidence type="ECO:0008006" key="4">
    <source>
        <dbReference type="Google" id="ProtNLM"/>
    </source>
</evidence>
<protein>
    <recommendedName>
        <fullName evidence="4">Secreted protein</fullName>
    </recommendedName>
</protein>
<evidence type="ECO:0000313" key="2">
    <source>
        <dbReference type="EMBL" id="MFC6122558.1"/>
    </source>
</evidence>
<name>A0ABW1Q3Y8_9ENTR</name>
<sequence length="111" mass="12730">MRKLSLILGLIIISSSAIADTSCGPFNINWKNSDGFARINGQRPESQKVTFFKAKDDYDNVKIQWMTPGNGRWLGMDFVARDGKPILNVEVIRKNMDDPRQFWTYDCNKVN</sequence>
<evidence type="ECO:0000256" key="1">
    <source>
        <dbReference type="SAM" id="SignalP"/>
    </source>
</evidence>
<dbReference type="RefSeq" id="WP_378109089.1">
    <property type="nucleotide sequence ID" value="NZ_JBHSRG010000010.1"/>
</dbReference>
<reference evidence="3" key="1">
    <citation type="journal article" date="2019" name="Int. J. Syst. Evol. Microbiol.">
        <title>The Global Catalogue of Microorganisms (GCM) 10K type strain sequencing project: providing services to taxonomists for standard genome sequencing and annotation.</title>
        <authorList>
            <consortium name="The Broad Institute Genomics Platform"/>
            <consortium name="The Broad Institute Genome Sequencing Center for Infectious Disease"/>
            <person name="Wu L."/>
            <person name="Ma J."/>
        </authorList>
    </citation>
    <scope>NUCLEOTIDE SEQUENCE [LARGE SCALE GENOMIC DNA]</scope>
    <source>
        <strain evidence="3">JCM30009</strain>
    </source>
</reference>
<keyword evidence="3" id="KW-1185">Reference proteome</keyword>
<proteinExistence type="predicted"/>
<keyword evidence="1" id="KW-0732">Signal</keyword>